<comment type="similarity">
    <text evidence="2">Belongs to the major facilitator superfamily.</text>
</comment>
<sequence>MTRSTFHTCLSPDCIPGYQSQPERCVIYDTSWEEVERQGHRVEQDRKMSIKYWLLFLLYFVQGIPYGLQSGLLPIYFRTVGLSFTKISLTKLLYLPWFFKVFWAPFVDWYFSKKTWLIFTMCGLALTCLACSFLTPEEDFLGVAIVLLLMNIFASVQDVAADGIAIQLLGPEEVGFGNSIQVVAYKLGSVLAGGGLLTFLHHLGWGSLFVYLALIYAAAIGFTSKFHLRASRQDSQAEERNLSLLGFFHELLLVPDTLWTAGLALIYKLGEQGSVSMFPLFLLDHSFSPQKLGFWNGIVATAFSIAGSSLGGQLMSEGRDSDSLQTLLVLRFGNLLFQTWVILTYTDHAAAFEVAAVLSMCIQHFIGGQITTLVFSKMMLCTQKAPEKIQATHYSLLAAIEVLGKVAFSTVAGSLVDWLGFPHTFGIFLALSFASVLYTV</sequence>
<evidence type="ECO:0000256" key="2">
    <source>
        <dbReference type="ARBA" id="ARBA00008335"/>
    </source>
</evidence>
<reference evidence="9" key="1">
    <citation type="submission" date="2025-08" db="UniProtKB">
        <authorList>
            <consortium name="Ensembl"/>
        </authorList>
    </citation>
    <scope>IDENTIFICATION</scope>
</reference>
<keyword evidence="6 8" id="KW-0472">Membrane</keyword>
<feature type="transmembrane region" description="Helical" evidence="8">
    <location>
        <begin position="208"/>
        <end position="226"/>
    </location>
</feature>
<dbReference type="OrthoDB" id="6415790at2759"/>
<protein>
    <recommendedName>
        <fullName evidence="7">Major facilitator superfamily domain-containing protein 3</fullName>
    </recommendedName>
</protein>
<feature type="transmembrane region" description="Helical" evidence="8">
    <location>
        <begin position="116"/>
        <end position="135"/>
    </location>
</feature>
<dbReference type="Ensembl" id="ENSNNAT00000018284.1">
    <property type="protein sequence ID" value="ENSNNAP00000017416.1"/>
    <property type="gene ID" value="ENSNNAG00000011687.1"/>
</dbReference>
<evidence type="ECO:0000256" key="6">
    <source>
        <dbReference type="ARBA" id="ARBA00023136"/>
    </source>
</evidence>
<keyword evidence="5 8" id="KW-1133">Transmembrane helix</keyword>
<dbReference type="InterPro" id="IPR036259">
    <property type="entry name" value="MFS_trans_sf"/>
</dbReference>
<dbReference type="GeneTree" id="ENSGT00940000154019"/>
<keyword evidence="10" id="KW-1185">Reference proteome</keyword>
<evidence type="ECO:0000256" key="1">
    <source>
        <dbReference type="ARBA" id="ARBA00004141"/>
    </source>
</evidence>
<feature type="transmembrane region" description="Helical" evidence="8">
    <location>
        <begin position="421"/>
        <end position="439"/>
    </location>
</feature>
<dbReference type="InterPro" id="IPR011701">
    <property type="entry name" value="MFS"/>
</dbReference>
<dbReference type="CDD" id="cd17485">
    <property type="entry name" value="MFS_MFSD3"/>
    <property type="match status" value="1"/>
</dbReference>
<keyword evidence="4 8" id="KW-0812">Transmembrane</keyword>
<evidence type="ECO:0000256" key="4">
    <source>
        <dbReference type="ARBA" id="ARBA00022692"/>
    </source>
</evidence>
<feature type="transmembrane region" description="Helical" evidence="8">
    <location>
        <begin position="349"/>
        <end position="375"/>
    </location>
</feature>
<dbReference type="Pfam" id="PF07690">
    <property type="entry name" value="MFS_1"/>
    <property type="match status" value="1"/>
</dbReference>
<evidence type="ECO:0000256" key="5">
    <source>
        <dbReference type="ARBA" id="ARBA00022989"/>
    </source>
</evidence>
<name>A0A8C7E1R7_NAJNA</name>
<evidence type="ECO:0000256" key="7">
    <source>
        <dbReference type="ARBA" id="ARBA00069953"/>
    </source>
</evidence>
<dbReference type="PANTHER" id="PTHR12778">
    <property type="entry name" value="SOLUTE CARRIER FAMILY 33 ACETYL-COA TRANSPORTER -RELATED"/>
    <property type="match status" value="1"/>
</dbReference>
<feature type="transmembrane region" description="Helical" evidence="8">
    <location>
        <begin position="324"/>
        <end position="343"/>
    </location>
</feature>
<feature type="transmembrane region" description="Helical" evidence="8">
    <location>
        <begin position="292"/>
        <end position="312"/>
    </location>
</feature>
<keyword evidence="3" id="KW-0813">Transport</keyword>
<dbReference type="InterPro" id="IPR004752">
    <property type="entry name" value="AmpG_permease/AT-1"/>
</dbReference>
<reference evidence="9" key="2">
    <citation type="submission" date="2025-09" db="UniProtKB">
        <authorList>
            <consortium name="Ensembl"/>
        </authorList>
    </citation>
    <scope>IDENTIFICATION</scope>
</reference>
<evidence type="ECO:0000313" key="9">
    <source>
        <dbReference type="Ensembl" id="ENSNNAP00000017416.1"/>
    </source>
</evidence>
<dbReference type="GO" id="GO:0016020">
    <property type="term" value="C:membrane"/>
    <property type="evidence" value="ECO:0007669"/>
    <property type="project" value="UniProtKB-SubCell"/>
</dbReference>
<feature type="transmembrane region" description="Helical" evidence="8">
    <location>
        <begin position="141"/>
        <end position="161"/>
    </location>
</feature>
<feature type="transmembrane region" description="Helical" evidence="8">
    <location>
        <begin position="396"/>
        <end position="415"/>
    </location>
</feature>
<proteinExistence type="inferred from homology"/>
<dbReference type="Gene3D" id="1.20.1250.20">
    <property type="entry name" value="MFS general substrate transporter like domains"/>
    <property type="match status" value="1"/>
</dbReference>
<comment type="subcellular location">
    <subcellularLocation>
        <location evidence="1">Membrane</location>
        <topology evidence="1">Multi-pass membrane protein</topology>
    </subcellularLocation>
</comment>
<gene>
    <name evidence="9" type="primary">MFSD3</name>
</gene>
<dbReference type="AlphaFoldDB" id="A0A8C7E1R7"/>
<evidence type="ECO:0000313" key="10">
    <source>
        <dbReference type="Proteomes" id="UP000694559"/>
    </source>
</evidence>
<feature type="transmembrane region" description="Helical" evidence="8">
    <location>
        <begin position="52"/>
        <end position="72"/>
    </location>
</feature>
<dbReference type="Proteomes" id="UP000694559">
    <property type="component" value="Unplaced"/>
</dbReference>
<dbReference type="SUPFAM" id="SSF103473">
    <property type="entry name" value="MFS general substrate transporter"/>
    <property type="match status" value="1"/>
</dbReference>
<accession>A0A8C7E1R7</accession>
<dbReference type="GO" id="GO:0022857">
    <property type="term" value="F:transmembrane transporter activity"/>
    <property type="evidence" value="ECO:0007669"/>
    <property type="project" value="InterPro"/>
</dbReference>
<evidence type="ECO:0000256" key="3">
    <source>
        <dbReference type="ARBA" id="ARBA00022448"/>
    </source>
</evidence>
<dbReference type="OMA" id="PFYVDMG"/>
<organism evidence="9 10">
    <name type="scientific">Naja naja</name>
    <name type="common">Indian cobra</name>
    <dbReference type="NCBI Taxonomy" id="35670"/>
    <lineage>
        <taxon>Eukaryota</taxon>
        <taxon>Metazoa</taxon>
        <taxon>Chordata</taxon>
        <taxon>Craniata</taxon>
        <taxon>Vertebrata</taxon>
        <taxon>Euteleostomi</taxon>
        <taxon>Lepidosauria</taxon>
        <taxon>Squamata</taxon>
        <taxon>Bifurcata</taxon>
        <taxon>Unidentata</taxon>
        <taxon>Episquamata</taxon>
        <taxon>Toxicofera</taxon>
        <taxon>Serpentes</taxon>
        <taxon>Colubroidea</taxon>
        <taxon>Elapidae</taxon>
        <taxon>Elapinae</taxon>
        <taxon>Naja</taxon>
    </lineage>
</organism>
<dbReference type="FunFam" id="1.20.1250.20:FF:000176">
    <property type="entry name" value="Major facilitator superfamily domain containing 3"/>
    <property type="match status" value="1"/>
</dbReference>
<feature type="transmembrane region" description="Helical" evidence="8">
    <location>
        <begin position="247"/>
        <end position="267"/>
    </location>
</feature>
<dbReference type="PANTHER" id="PTHR12778:SF10">
    <property type="entry name" value="MAJOR FACILITATOR SUPERFAMILY DOMAIN-CONTAINING PROTEIN 3"/>
    <property type="match status" value="1"/>
</dbReference>
<evidence type="ECO:0000256" key="8">
    <source>
        <dbReference type="SAM" id="Phobius"/>
    </source>
</evidence>